<dbReference type="Pfam" id="PF13462">
    <property type="entry name" value="Thioredoxin_4"/>
    <property type="match status" value="1"/>
</dbReference>
<evidence type="ECO:0000256" key="7">
    <source>
        <dbReference type="SAM" id="Phobius"/>
    </source>
</evidence>
<dbReference type="Proteomes" id="UP000230779">
    <property type="component" value="Unassembled WGS sequence"/>
</dbReference>
<dbReference type="GO" id="GO:0046872">
    <property type="term" value="F:metal ion binding"/>
    <property type="evidence" value="ECO:0007669"/>
    <property type="project" value="InterPro"/>
</dbReference>
<evidence type="ECO:0000259" key="8">
    <source>
        <dbReference type="PROSITE" id="PS50846"/>
    </source>
</evidence>
<dbReference type="GO" id="GO:0016491">
    <property type="term" value="F:oxidoreductase activity"/>
    <property type="evidence" value="ECO:0007669"/>
    <property type="project" value="UniProtKB-KW"/>
</dbReference>
<dbReference type="PANTHER" id="PTHR13887">
    <property type="entry name" value="GLUTATHIONE S-TRANSFERASE KAPPA"/>
    <property type="match status" value="1"/>
</dbReference>
<dbReference type="CDD" id="cd00371">
    <property type="entry name" value="HMA"/>
    <property type="match status" value="1"/>
</dbReference>
<sequence length="342" mass="37907">MRKLKYRIKGMDFPSSAALIEEKIQSKGGILKAKVNFESKKAAVVFDEQKISESEIEAVVTKTGEYTMEKIGTAAEPERSETPLQSEGPVNSTASIFTLSPKINFWLGFLISFSVFSLILNVFFASSLFKSNQAKAEDINQNAVAKNNVGNNDTNPSPSINPNTAGTTVQNFDITKKDHVRGDFNAPVTLVEFSDFECPYCEKHFPTLSRILDDYPGKVRLVYKHFPLANLHPNAQKAAEASECADEQGKFWEYHDKLFAGQPAGFSLDKFKQWAKDLGLKTDQFDNCLDSGKYAQKVRTDAQEGQQKGVQGTPATFVNGRLVSGALPYDSFKQLVDTTLNQ</sequence>
<comment type="caution">
    <text evidence="10">The sequence shown here is derived from an EMBL/GenBank/DDBJ whole genome shotgun (WGS) entry which is preliminary data.</text>
</comment>
<dbReference type="InterPro" id="IPR012336">
    <property type="entry name" value="Thioredoxin-like_fold"/>
</dbReference>
<comment type="similarity">
    <text evidence="1">Belongs to the thioredoxin family. DsbA subfamily.</text>
</comment>
<dbReference type="PROSITE" id="PS50846">
    <property type="entry name" value="HMA_2"/>
    <property type="match status" value="1"/>
</dbReference>
<keyword evidence="2" id="KW-0732">Signal</keyword>
<dbReference type="SUPFAM" id="SSF52833">
    <property type="entry name" value="Thioredoxin-like"/>
    <property type="match status" value="1"/>
</dbReference>
<dbReference type="InterPro" id="IPR006121">
    <property type="entry name" value="HMA_dom"/>
</dbReference>
<feature type="domain" description="HMA" evidence="8">
    <location>
        <begin position="2"/>
        <end position="68"/>
    </location>
</feature>
<evidence type="ECO:0000313" key="11">
    <source>
        <dbReference type="Proteomes" id="UP000230779"/>
    </source>
</evidence>
<evidence type="ECO:0000256" key="6">
    <source>
        <dbReference type="SAM" id="MobiDB-lite"/>
    </source>
</evidence>
<keyword evidence="7" id="KW-1133">Transmembrane helix</keyword>
<proteinExistence type="inferred from homology"/>
<evidence type="ECO:0008006" key="12">
    <source>
        <dbReference type="Google" id="ProtNLM"/>
    </source>
</evidence>
<evidence type="ECO:0000256" key="2">
    <source>
        <dbReference type="ARBA" id="ARBA00022729"/>
    </source>
</evidence>
<dbReference type="InterPro" id="IPR036163">
    <property type="entry name" value="HMA_dom_sf"/>
</dbReference>
<keyword evidence="3" id="KW-0560">Oxidoreductase</keyword>
<keyword evidence="7" id="KW-0472">Membrane</keyword>
<name>A0A2M7RHE9_9BACT</name>
<reference evidence="10 11" key="1">
    <citation type="submission" date="2017-09" db="EMBL/GenBank/DDBJ databases">
        <title>Depth-based differentiation of microbial function through sediment-hosted aquifers and enrichment of novel symbionts in the deep terrestrial subsurface.</title>
        <authorList>
            <person name="Probst A.J."/>
            <person name="Ladd B."/>
            <person name="Jarett J.K."/>
            <person name="Geller-Mcgrath D.E."/>
            <person name="Sieber C.M."/>
            <person name="Emerson J.B."/>
            <person name="Anantharaman K."/>
            <person name="Thomas B.C."/>
            <person name="Malmstrom R."/>
            <person name="Stieglmeier M."/>
            <person name="Klingl A."/>
            <person name="Woyke T."/>
            <person name="Ryan C.M."/>
            <person name="Banfield J.F."/>
        </authorList>
    </citation>
    <scope>NUCLEOTIDE SEQUENCE [LARGE SCALE GENOMIC DNA]</scope>
    <source>
        <strain evidence="10">CG_4_10_14_0_8_um_filter_42_10</strain>
    </source>
</reference>
<dbReference type="SUPFAM" id="SSF55008">
    <property type="entry name" value="HMA, heavy metal-associated domain"/>
    <property type="match status" value="1"/>
</dbReference>
<dbReference type="InterPro" id="IPR013766">
    <property type="entry name" value="Thioredoxin_domain"/>
</dbReference>
<feature type="domain" description="Thioredoxin" evidence="9">
    <location>
        <begin position="149"/>
        <end position="341"/>
    </location>
</feature>
<keyword evidence="7" id="KW-0812">Transmembrane</keyword>
<dbReference type="Pfam" id="PF00403">
    <property type="entry name" value="HMA"/>
    <property type="match status" value="1"/>
</dbReference>
<gene>
    <name evidence="10" type="ORF">COY66_05955</name>
</gene>
<keyword evidence="4" id="KW-1015">Disulfide bond</keyword>
<evidence type="ECO:0000256" key="4">
    <source>
        <dbReference type="ARBA" id="ARBA00023157"/>
    </source>
</evidence>
<evidence type="ECO:0000313" key="10">
    <source>
        <dbReference type="EMBL" id="PIY95776.1"/>
    </source>
</evidence>
<dbReference type="PROSITE" id="PS51352">
    <property type="entry name" value="THIOREDOXIN_2"/>
    <property type="match status" value="1"/>
</dbReference>
<feature type="transmembrane region" description="Helical" evidence="7">
    <location>
        <begin position="105"/>
        <end position="129"/>
    </location>
</feature>
<evidence type="ECO:0000256" key="3">
    <source>
        <dbReference type="ARBA" id="ARBA00023002"/>
    </source>
</evidence>
<accession>A0A2M7RHE9</accession>
<feature type="region of interest" description="Disordered" evidence="6">
    <location>
        <begin position="146"/>
        <end position="166"/>
    </location>
</feature>
<evidence type="ECO:0000256" key="5">
    <source>
        <dbReference type="ARBA" id="ARBA00023284"/>
    </source>
</evidence>
<dbReference type="Gene3D" id="3.30.70.100">
    <property type="match status" value="1"/>
</dbReference>
<dbReference type="InterPro" id="IPR036249">
    <property type="entry name" value="Thioredoxin-like_sf"/>
</dbReference>
<evidence type="ECO:0000256" key="1">
    <source>
        <dbReference type="ARBA" id="ARBA00005791"/>
    </source>
</evidence>
<dbReference type="PANTHER" id="PTHR13887:SF14">
    <property type="entry name" value="DISULFIDE BOND FORMATION PROTEIN D"/>
    <property type="match status" value="1"/>
</dbReference>
<keyword evidence="5" id="KW-0676">Redox-active center</keyword>
<dbReference type="AlphaFoldDB" id="A0A2M7RHE9"/>
<dbReference type="EMBL" id="PFMD01000068">
    <property type="protein sequence ID" value="PIY95776.1"/>
    <property type="molecule type" value="Genomic_DNA"/>
</dbReference>
<protein>
    <recommendedName>
        <fullName evidence="12">Thioredoxin domain-containing protein</fullName>
    </recommendedName>
</protein>
<dbReference type="Gene3D" id="3.40.30.10">
    <property type="entry name" value="Glutaredoxin"/>
    <property type="match status" value="1"/>
</dbReference>
<evidence type="ECO:0000259" key="9">
    <source>
        <dbReference type="PROSITE" id="PS51352"/>
    </source>
</evidence>
<organism evidence="10 11">
    <name type="scientific">Candidatus Kerfeldbacteria bacterium CG_4_10_14_0_8_um_filter_42_10</name>
    <dbReference type="NCBI Taxonomy" id="2014248"/>
    <lineage>
        <taxon>Bacteria</taxon>
        <taxon>Candidatus Kerfeldiibacteriota</taxon>
    </lineage>
</organism>